<dbReference type="InterPro" id="IPR013429">
    <property type="entry name" value="Regulatory_FmdB_Zinc_ribbon"/>
</dbReference>
<evidence type="ECO:0000259" key="2">
    <source>
        <dbReference type="SMART" id="SM00834"/>
    </source>
</evidence>
<accession>A0A7C1FGL0</accession>
<dbReference type="SMART" id="SM00834">
    <property type="entry name" value="CxxC_CXXC_SSSS"/>
    <property type="match status" value="1"/>
</dbReference>
<feature type="region of interest" description="Disordered" evidence="1">
    <location>
        <begin position="57"/>
        <end position="95"/>
    </location>
</feature>
<feature type="compositionally biased region" description="Basic and acidic residues" evidence="1">
    <location>
        <begin position="81"/>
        <end position="95"/>
    </location>
</feature>
<dbReference type="Pfam" id="PF09723">
    <property type="entry name" value="Zn_ribbon_8"/>
    <property type="match status" value="1"/>
</dbReference>
<dbReference type="EMBL" id="DSMG01000120">
    <property type="protein sequence ID" value="HDX32219.1"/>
    <property type="molecule type" value="Genomic_DNA"/>
</dbReference>
<dbReference type="AlphaFoldDB" id="A0A7C1FGL0"/>
<dbReference type="NCBIfam" id="TIGR02605">
    <property type="entry name" value="CxxC_CxxC_SSSS"/>
    <property type="match status" value="1"/>
</dbReference>
<feature type="domain" description="Putative regulatory protein FmdB zinc ribbon" evidence="2">
    <location>
        <begin position="1"/>
        <end position="42"/>
    </location>
</feature>
<name>A0A7C1FGL0_9CHLR</name>
<protein>
    <submittedName>
        <fullName evidence="3">Zinc ribbon domain-containing protein</fullName>
    </submittedName>
</protein>
<evidence type="ECO:0000313" key="3">
    <source>
        <dbReference type="EMBL" id="HDX32219.1"/>
    </source>
</evidence>
<gene>
    <name evidence="3" type="ORF">ENQ20_12155</name>
</gene>
<comment type="caution">
    <text evidence="3">The sequence shown here is derived from an EMBL/GenBank/DDBJ whole genome shotgun (WGS) entry which is preliminary data.</text>
</comment>
<evidence type="ECO:0000256" key="1">
    <source>
        <dbReference type="SAM" id="MobiDB-lite"/>
    </source>
</evidence>
<organism evidence="3">
    <name type="scientific">Caldilinea aerophila</name>
    <dbReference type="NCBI Taxonomy" id="133453"/>
    <lineage>
        <taxon>Bacteria</taxon>
        <taxon>Bacillati</taxon>
        <taxon>Chloroflexota</taxon>
        <taxon>Caldilineae</taxon>
        <taxon>Caldilineales</taxon>
        <taxon>Caldilineaceae</taxon>
        <taxon>Caldilinea</taxon>
    </lineage>
</organism>
<proteinExistence type="predicted"/>
<sequence>MPIYEFVCHDCGHEFEKIQSFSDSSTPACPNCQGVHVRRRIGQPAIHFKGSGWYITDSKKTSRASTNGKKEDGAAQVESGSTEKESTRSASEKAS</sequence>
<reference evidence="3" key="1">
    <citation type="journal article" date="2020" name="mSystems">
        <title>Genome- and Community-Level Interaction Insights into Carbon Utilization and Element Cycling Functions of Hydrothermarchaeota in Hydrothermal Sediment.</title>
        <authorList>
            <person name="Zhou Z."/>
            <person name="Liu Y."/>
            <person name="Xu W."/>
            <person name="Pan J."/>
            <person name="Luo Z.H."/>
            <person name="Li M."/>
        </authorList>
    </citation>
    <scope>NUCLEOTIDE SEQUENCE [LARGE SCALE GENOMIC DNA]</scope>
    <source>
        <strain evidence="3">SpSt-289</strain>
    </source>
</reference>
<dbReference type="PANTHER" id="PTHR34404">
    <property type="entry name" value="REGULATORY PROTEIN, FMDB FAMILY"/>
    <property type="match status" value="1"/>
</dbReference>
<dbReference type="PANTHER" id="PTHR34404:SF2">
    <property type="entry name" value="CONSERVED SERINE RICH PROTEIN"/>
    <property type="match status" value="1"/>
</dbReference>